<dbReference type="GO" id="GO:0015112">
    <property type="term" value="F:nitrate transmembrane transporter activity"/>
    <property type="evidence" value="ECO:0007669"/>
    <property type="project" value="TreeGrafter"/>
</dbReference>
<dbReference type="AlphaFoldDB" id="A0A9Q1JV17"/>
<accession>A0A9Q1JV17</accession>
<organism evidence="2 3">
    <name type="scientific">Carnegiea gigantea</name>
    <dbReference type="NCBI Taxonomy" id="171969"/>
    <lineage>
        <taxon>Eukaryota</taxon>
        <taxon>Viridiplantae</taxon>
        <taxon>Streptophyta</taxon>
        <taxon>Embryophyta</taxon>
        <taxon>Tracheophyta</taxon>
        <taxon>Spermatophyta</taxon>
        <taxon>Magnoliopsida</taxon>
        <taxon>eudicotyledons</taxon>
        <taxon>Gunneridae</taxon>
        <taxon>Pentapetalae</taxon>
        <taxon>Caryophyllales</taxon>
        <taxon>Cactineae</taxon>
        <taxon>Cactaceae</taxon>
        <taxon>Cactoideae</taxon>
        <taxon>Echinocereeae</taxon>
        <taxon>Carnegiea</taxon>
    </lineage>
</organism>
<gene>
    <name evidence="2" type="ORF">Cgig2_004457</name>
</gene>
<sequence length="173" mass="19199">MGKQRDYGGVLCGKRNALLGKDKDEGIGGRRNREEWRLDSGMFFSEFSHQATTHTEREGEGFRISLELGFSFQKEENNGGSFPLFQTAFQKKTHYACYGEILFSKLPRTLTSTTSPSGKAVAYGQTISDNFSITGITGKHVSLDMASAVFSAFSVVSPAFFFYLEKKKANRSS</sequence>
<name>A0A9Q1JV17_9CARY</name>
<protein>
    <submittedName>
        <fullName evidence="2">Uncharacterized protein</fullName>
    </submittedName>
</protein>
<proteinExistence type="predicted"/>
<keyword evidence="1" id="KW-0472">Membrane</keyword>
<evidence type="ECO:0000256" key="1">
    <source>
        <dbReference type="SAM" id="Phobius"/>
    </source>
</evidence>
<keyword evidence="1" id="KW-0812">Transmembrane</keyword>
<keyword evidence="1" id="KW-1133">Transmembrane helix</keyword>
<dbReference type="PANTHER" id="PTHR34806:SF1">
    <property type="entry name" value="HIGH-AFFINITY NITRATE TRANSPORTER 3.1"/>
    <property type="match status" value="1"/>
</dbReference>
<evidence type="ECO:0000313" key="3">
    <source>
        <dbReference type="Proteomes" id="UP001153076"/>
    </source>
</evidence>
<keyword evidence="3" id="KW-1185">Reference proteome</keyword>
<evidence type="ECO:0000313" key="2">
    <source>
        <dbReference type="EMBL" id="KAJ8431425.1"/>
    </source>
</evidence>
<dbReference type="GO" id="GO:0010167">
    <property type="term" value="P:response to nitrate"/>
    <property type="evidence" value="ECO:0007669"/>
    <property type="project" value="InterPro"/>
</dbReference>
<comment type="caution">
    <text evidence="2">The sequence shown here is derived from an EMBL/GenBank/DDBJ whole genome shotgun (WGS) entry which is preliminary data.</text>
</comment>
<dbReference type="EMBL" id="JAKOGI010000689">
    <property type="protein sequence ID" value="KAJ8431425.1"/>
    <property type="molecule type" value="Genomic_DNA"/>
</dbReference>
<dbReference type="GO" id="GO:0005886">
    <property type="term" value="C:plasma membrane"/>
    <property type="evidence" value="ECO:0007669"/>
    <property type="project" value="TreeGrafter"/>
</dbReference>
<reference evidence="2" key="1">
    <citation type="submission" date="2022-04" db="EMBL/GenBank/DDBJ databases">
        <title>Carnegiea gigantea Genome sequencing and assembly v2.</title>
        <authorList>
            <person name="Copetti D."/>
            <person name="Sanderson M.J."/>
            <person name="Burquez A."/>
            <person name="Wojciechowski M.F."/>
        </authorList>
    </citation>
    <scope>NUCLEOTIDE SEQUENCE</scope>
    <source>
        <strain evidence="2">SGP5-SGP5p</strain>
        <tissue evidence="2">Aerial part</tissue>
    </source>
</reference>
<dbReference type="InterPro" id="IPR016605">
    <property type="entry name" value="Transptr_NO3_Nar2"/>
</dbReference>
<dbReference type="PANTHER" id="PTHR34806">
    <property type="entry name" value="HIGH-AFFINITY NITRATE TRANSPORTER 3.2"/>
    <property type="match status" value="1"/>
</dbReference>
<feature type="transmembrane region" description="Helical" evidence="1">
    <location>
        <begin position="145"/>
        <end position="164"/>
    </location>
</feature>
<dbReference type="Proteomes" id="UP001153076">
    <property type="component" value="Unassembled WGS sequence"/>
</dbReference>